<dbReference type="SMART" id="SM01114">
    <property type="entry name" value="CXC"/>
    <property type="match status" value="2"/>
</dbReference>
<dbReference type="EMBL" id="CADEPI010000060">
    <property type="protein sequence ID" value="CAB3371367.1"/>
    <property type="molecule type" value="Genomic_DNA"/>
</dbReference>
<reference evidence="5 6" key="1">
    <citation type="submission" date="2020-04" db="EMBL/GenBank/DDBJ databases">
        <authorList>
            <person name="Alioto T."/>
            <person name="Alioto T."/>
            <person name="Gomez Garrido J."/>
        </authorList>
    </citation>
    <scope>NUCLEOTIDE SEQUENCE [LARGE SCALE GENOMIC DNA]</scope>
</reference>
<dbReference type="GO" id="GO:0006355">
    <property type="term" value="P:regulation of DNA-templated transcription"/>
    <property type="evidence" value="ECO:0007669"/>
    <property type="project" value="TreeGrafter"/>
</dbReference>
<dbReference type="PANTHER" id="PTHR12446:SF34">
    <property type="entry name" value="PROTEIN LIN-54 HOMOLOG"/>
    <property type="match status" value="1"/>
</dbReference>
<comment type="similarity">
    <text evidence="2">Belongs to the lin-54 family.</text>
</comment>
<evidence type="ECO:0000313" key="5">
    <source>
        <dbReference type="EMBL" id="CAB3371367.1"/>
    </source>
</evidence>
<dbReference type="InterPro" id="IPR028307">
    <property type="entry name" value="Lin-54_fam"/>
</dbReference>
<dbReference type="Pfam" id="PF03638">
    <property type="entry name" value="TCR"/>
    <property type="match status" value="2"/>
</dbReference>
<keyword evidence="6" id="KW-1185">Reference proteome</keyword>
<evidence type="ECO:0000259" key="4">
    <source>
        <dbReference type="PROSITE" id="PS51634"/>
    </source>
</evidence>
<comment type="subcellular location">
    <subcellularLocation>
        <location evidence="1">Nucleus</location>
    </subcellularLocation>
</comment>
<dbReference type="Proteomes" id="UP000494165">
    <property type="component" value="Unassembled WGS sequence"/>
</dbReference>
<dbReference type="AlphaFoldDB" id="A0A8S1CU27"/>
<proteinExistence type="inferred from homology"/>
<dbReference type="InterPro" id="IPR005172">
    <property type="entry name" value="CRC"/>
</dbReference>
<dbReference type="PANTHER" id="PTHR12446">
    <property type="entry name" value="TESMIN/TSO1-RELATED"/>
    <property type="match status" value="1"/>
</dbReference>
<gene>
    <name evidence="5" type="ORF">CLODIP_2_CD05897</name>
</gene>
<evidence type="ECO:0000256" key="2">
    <source>
        <dbReference type="ARBA" id="ARBA00007267"/>
    </source>
</evidence>
<organism evidence="5 6">
    <name type="scientific">Cloeon dipterum</name>
    <dbReference type="NCBI Taxonomy" id="197152"/>
    <lineage>
        <taxon>Eukaryota</taxon>
        <taxon>Metazoa</taxon>
        <taxon>Ecdysozoa</taxon>
        <taxon>Arthropoda</taxon>
        <taxon>Hexapoda</taxon>
        <taxon>Insecta</taxon>
        <taxon>Pterygota</taxon>
        <taxon>Palaeoptera</taxon>
        <taxon>Ephemeroptera</taxon>
        <taxon>Pisciforma</taxon>
        <taxon>Baetidae</taxon>
        <taxon>Cloeon</taxon>
    </lineage>
</organism>
<dbReference type="InterPro" id="IPR033467">
    <property type="entry name" value="Tesmin/TSO1-like_CXC"/>
</dbReference>
<comment type="caution">
    <text evidence="5">The sequence shown here is derived from an EMBL/GenBank/DDBJ whole genome shotgun (WGS) entry which is preliminary data.</text>
</comment>
<feature type="domain" description="CRC" evidence="4">
    <location>
        <begin position="462"/>
        <end position="574"/>
    </location>
</feature>
<protein>
    <recommendedName>
        <fullName evidence="4">CRC domain-containing protein</fullName>
    </recommendedName>
</protein>
<accession>A0A8S1CU27</accession>
<dbReference type="PROSITE" id="PS51634">
    <property type="entry name" value="CRC"/>
    <property type="match status" value="1"/>
</dbReference>
<keyword evidence="3" id="KW-0539">Nucleus</keyword>
<evidence type="ECO:0000256" key="3">
    <source>
        <dbReference type="ARBA" id="ARBA00023242"/>
    </source>
</evidence>
<dbReference type="GO" id="GO:0005634">
    <property type="term" value="C:nucleus"/>
    <property type="evidence" value="ECO:0007669"/>
    <property type="project" value="UniProtKB-SubCell"/>
</dbReference>
<evidence type="ECO:0000256" key="1">
    <source>
        <dbReference type="ARBA" id="ARBA00004123"/>
    </source>
</evidence>
<sequence>MFQTFPAMSDQISASDLESLVTFHPDLGKLEPDDEEVYEQTEEMLVEQDHVLEEEVTDSLLQGVVINDSGGEIITSDVAEGIEQGTYLFLQQPHDLGSAQIITQARPSDGNLIHLRPIPSSSNKLPTIRPAPASPKKQNFTKLVISGGTTKSPIMIPSSPGTPQQIKLIAASPTPGPSVQRISLSQAQQMGFLGSSKTLVSSTNNQNLNLHKVASPRTISTPKITMITQGQKPPAKILPAPTLKPIINTQPSFGVKQIAAGTQKVIIRQAGSTKSLSSSPGSTGMIRIPATQNIISASGDGIQLPGNRQFVRIVASPNAPSIPKATMVPVKQNVLAASPKVVPIAPAQSIVRDSIKNHPGYSFAANWQQLSNKPQKIIVPATTVGRVSQVSTAAVTQLGGTLVPTAGGNFMVLPTQIYEQLQSVTPVSAEIKIKPEQKLSPKSLLDARTASHAKLALETNLKRKPCNCTKSQCLKLYCDCFANGEFCFNCNCNTCFNNLEHEEDRQRAIRACLERNPAAFKPKIGKAQAGDERRHNKGCNCKRSGCLKNYCECFEAKIPCTHMCKCVGCRNLEDSEERKLDRENVVLAAGLRARQQHLYAASRARLTMTKRGKPQLASQHLTRQPFGFMNQRLVDATCQCLLAQAQEGESMEMEDVQIEQKILQEFGECLKQFIECSASVDHNL</sequence>
<name>A0A8S1CU27_9INSE</name>
<dbReference type="OrthoDB" id="6283463at2759"/>
<evidence type="ECO:0000313" key="6">
    <source>
        <dbReference type="Proteomes" id="UP000494165"/>
    </source>
</evidence>